<keyword evidence="6" id="KW-0333">Golgi apparatus</keyword>
<keyword evidence="2" id="KW-0328">Glycosyltransferase</keyword>
<feature type="transmembrane region" description="Helical" evidence="9">
    <location>
        <begin position="440"/>
        <end position="459"/>
    </location>
</feature>
<dbReference type="PANTHER" id="PTHR32044:SF80">
    <property type="entry name" value="XYLOGLUCAN GLYCOSYLTRANSFERASE 2-RELATED"/>
    <property type="match status" value="1"/>
</dbReference>
<evidence type="ECO:0000256" key="1">
    <source>
        <dbReference type="ARBA" id="ARBA00004653"/>
    </source>
</evidence>
<keyword evidence="7 9" id="KW-0472">Membrane</keyword>
<gene>
    <name evidence="10" type="ORF">BCY86_03330</name>
</gene>
<keyword evidence="5 9" id="KW-1133">Transmembrane helix</keyword>
<evidence type="ECO:0000256" key="8">
    <source>
        <dbReference type="ARBA" id="ARBA00023316"/>
    </source>
</evidence>
<evidence type="ECO:0000256" key="6">
    <source>
        <dbReference type="ARBA" id="ARBA00023034"/>
    </source>
</evidence>
<feature type="transmembrane region" description="Helical" evidence="9">
    <location>
        <begin position="328"/>
        <end position="349"/>
    </location>
</feature>
<dbReference type="Pfam" id="PF13641">
    <property type="entry name" value="Glyco_tranf_2_3"/>
    <property type="match status" value="1"/>
</dbReference>
<evidence type="ECO:0000256" key="3">
    <source>
        <dbReference type="ARBA" id="ARBA00022679"/>
    </source>
</evidence>
<evidence type="ECO:0000256" key="4">
    <source>
        <dbReference type="ARBA" id="ARBA00022692"/>
    </source>
</evidence>
<dbReference type="EMBL" id="CP016908">
    <property type="protein sequence ID" value="APR99816.1"/>
    <property type="molecule type" value="Genomic_DNA"/>
</dbReference>
<organism evidence="10 11">
    <name type="scientific">Pajaroellobacter abortibovis</name>
    <dbReference type="NCBI Taxonomy" id="1882918"/>
    <lineage>
        <taxon>Bacteria</taxon>
        <taxon>Pseudomonadati</taxon>
        <taxon>Myxococcota</taxon>
        <taxon>Polyangia</taxon>
        <taxon>Polyangiales</taxon>
        <taxon>Polyangiaceae</taxon>
    </lineage>
</organism>
<dbReference type="Proteomes" id="UP000185544">
    <property type="component" value="Chromosome"/>
</dbReference>
<keyword evidence="4 9" id="KW-0812">Transmembrane</keyword>
<dbReference type="STRING" id="1882918.BCY86_03330"/>
<dbReference type="GO" id="GO:0071555">
    <property type="term" value="P:cell wall organization"/>
    <property type="evidence" value="ECO:0007669"/>
    <property type="project" value="UniProtKB-KW"/>
</dbReference>
<feature type="transmembrane region" description="Helical" evidence="9">
    <location>
        <begin position="7"/>
        <end position="28"/>
    </location>
</feature>
<evidence type="ECO:0000313" key="11">
    <source>
        <dbReference type="Proteomes" id="UP000185544"/>
    </source>
</evidence>
<dbReference type="FunFam" id="3.90.550.10:FF:000057">
    <property type="entry name" value="Glycosyltransferase-like protein, family 2"/>
    <property type="match status" value="1"/>
</dbReference>
<reference evidence="10 11" key="1">
    <citation type="submission" date="2016-08" db="EMBL/GenBank/DDBJ databases">
        <title>Identification and validation of antigenic proteins from Pajaroellobacter abortibovis using de-novo genome sequence assembly and reverse vaccinology.</title>
        <authorList>
            <person name="Welly B.T."/>
            <person name="Miller M.R."/>
            <person name="Stott J.L."/>
            <person name="Blanchard M.T."/>
            <person name="Islas-Trejo A.D."/>
            <person name="O'Rourke S.M."/>
            <person name="Young A.E."/>
            <person name="Medrano J.F."/>
            <person name="Van Eenennaam A.L."/>
        </authorList>
    </citation>
    <scope>NUCLEOTIDE SEQUENCE [LARGE SCALE GENOMIC DNA]</scope>
    <source>
        <strain evidence="10 11">BTF92-0548A/99-0131</strain>
    </source>
</reference>
<evidence type="ECO:0000256" key="5">
    <source>
        <dbReference type="ARBA" id="ARBA00022989"/>
    </source>
</evidence>
<proteinExistence type="predicted"/>
<dbReference type="SUPFAM" id="SSF53448">
    <property type="entry name" value="Nucleotide-diphospho-sugar transferases"/>
    <property type="match status" value="1"/>
</dbReference>
<sequence>MLKHLTMYFILCAMYFTVLLLLACYGFHRSYLVFTCMQHRKELDKLKTAVSPLTLNELKDIHKCPMLTVQLPLYNEATVATRLLEYIARLEYPLERLEIQVLDDSTDETRFLVSEQLKEMRKQGFNTIYLHRTNRIGYKAGALEAGLHIAKGELIAIFDADFLPDPSFCRVLIPHFQDPKVGMVQARWGHLNRDFSLLTRVEALMLDGHHLVENRARVGANWLFNFSGTGGIWRKEAIENSGGWQHDTLTEDLDLSYRAQLAGWKFIYRADIVTPAELPEELSTFRAQQYRWAKGTVQTARKLLKRVMNSDLTRSQKVEAFFHLTPHFAYPLMMILSLLLLPALILMPATNVTMMLLIDLPLCVGTTGSLMGFYMLAQTAQGRSASDAVRLLPALLAIGAGLAPHLSQGVLKGFQAQAGEFVRTPKKGGRSSRYQSRTEFPFLEAFLCLFSVGSTFASLETKHWFATPFALLFACGYGYVTCSIVGEQMSRRSSYLPQNPMLHPTASSQVPLANSLQTANPTGSSQKLAI</sequence>
<dbReference type="OrthoDB" id="9806824at2"/>
<evidence type="ECO:0000256" key="9">
    <source>
        <dbReference type="SAM" id="Phobius"/>
    </source>
</evidence>
<feature type="transmembrane region" description="Helical" evidence="9">
    <location>
        <begin position="465"/>
        <end position="486"/>
    </location>
</feature>
<dbReference type="GO" id="GO:0016757">
    <property type="term" value="F:glycosyltransferase activity"/>
    <property type="evidence" value="ECO:0007669"/>
    <property type="project" value="UniProtKB-KW"/>
</dbReference>
<dbReference type="PANTHER" id="PTHR32044">
    <property type="entry name" value="GLUCOMANNAN 4-BETA-MANNOSYLTRANSFERASE 9"/>
    <property type="match status" value="1"/>
</dbReference>
<dbReference type="AlphaFoldDB" id="A0A1L6MWC1"/>
<evidence type="ECO:0000313" key="10">
    <source>
        <dbReference type="EMBL" id="APR99816.1"/>
    </source>
</evidence>
<feature type="transmembrane region" description="Helical" evidence="9">
    <location>
        <begin position="356"/>
        <end position="376"/>
    </location>
</feature>
<dbReference type="RefSeq" id="WP_075276465.1">
    <property type="nucleotide sequence ID" value="NZ_CP016908.1"/>
</dbReference>
<dbReference type="Gene3D" id="3.90.550.10">
    <property type="entry name" value="Spore Coat Polysaccharide Biosynthesis Protein SpsA, Chain A"/>
    <property type="match status" value="1"/>
</dbReference>
<dbReference type="KEGG" id="pabo:BCY86_03330"/>
<comment type="subcellular location">
    <subcellularLocation>
        <location evidence="1">Golgi apparatus membrane</location>
        <topology evidence="1">Multi-pass membrane protein</topology>
    </subcellularLocation>
</comment>
<protein>
    <submittedName>
        <fullName evidence="10">Glycosyltransferase</fullName>
    </submittedName>
</protein>
<dbReference type="PROSITE" id="PS51257">
    <property type="entry name" value="PROKAR_LIPOPROTEIN"/>
    <property type="match status" value="1"/>
</dbReference>
<evidence type="ECO:0000256" key="2">
    <source>
        <dbReference type="ARBA" id="ARBA00022676"/>
    </source>
</evidence>
<keyword evidence="11" id="KW-1185">Reference proteome</keyword>
<dbReference type="InterPro" id="IPR029044">
    <property type="entry name" value="Nucleotide-diphossugar_trans"/>
</dbReference>
<name>A0A1L6MWC1_9BACT</name>
<accession>A0A1L6MWC1</accession>
<evidence type="ECO:0000256" key="7">
    <source>
        <dbReference type="ARBA" id="ARBA00023136"/>
    </source>
</evidence>
<keyword evidence="8" id="KW-0961">Cell wall biogenesis/degradation</keyword>
<keyword evidence="3 10" id="KW-0808">Transferase</keyword>